<dbReference type="OrthoDB" id="9804312at2"/>
<feature type="region of interest" description="Disordered" evidence="2">
    <location>
        <begin position="173"/>
        <end position="196"/>
    </location>
</feature>
<dbReference type="AlphaFoldDB" id="A0A844B6Y4"/>
<feature type="domain" description="Methyltransferase" evidence="3">
    <location>
        <begin position="24"/>
        <end position="106"/>
    </location>
</feature>
<comment type="caution">
    <text evidence="4">The sequence shown here is derived from an EMBL/GenBank/DDBJ whole genome shotgun (WGS) entry which is preliminary data.</text>
</comment>
<dbReference type="Proteomes" id="UP000487350">
    <property type="component" value="Unassembled WGS sequence"/>
</dbReference>
<dbReference type="EMBL" id="WJBU01000018">
    <property type="protein sequence ID" value="MRD48943.1"/>
    <property type="molecule type" value="Genomic_DNA"/>
</dbReference>
<dbReference type="RefSeq" id="WP_153586260.1">
    <property type="nucleotide sequence ID" value="NZ_WJBU01000018.1"/>
</dbReference>
<dbReference type="PANTHER" id="PTHR43861:SF3">
    <property type="entry name" value="PUTATIVE (AFU_ORTHOLOGUE AFUA_2G14390)-RELATED"/>
    <property type="match status" value="1"/>
</dbReference>
<evidence type="ECO:0000313" key="5">
    <source>
        <dbReference type="Proteomes" id="UP000487350"/>
    </source>
</evidence>
<keyword evidence="1 4" id="KW-0808">Transferase</keyword>
<dbReference type="InterPro" id="IPR041698">
    <property type="entry name" value="Methyltransf_25"/>
</dbReference>
<dbReference type="SUPFAM" id="SSF53335">
    <property type="entry name" value="S-adenosyl-L-methionine-dependent methyltransferases"/>
    <property type="match status" value="1"/>
</dbReference>
<dbReference type="GO" id="GO:0008168">
    <property type="term" value="F:methyltransferase activity"/>
    <property type="evidence" value="ECO:0007669"/>
    <property type="project" value="UniProtKB-KW"/>
</dbReference>
<keyword evidence="4" id="KW-0489">Methyltransferase</keyword>
<organism evidence="4 5">
    <name type="scientific">Caenimonas koreensis DSM 17982</name>
    <dbReference type="NCBI Taxonomy" id="1121255"/>
    <lineage>
        <taxon>Bacteria</taxon>
        <taxon>Pseudomonadati</taxon>
        <taxon>Pseudomonadota</taxon>
        <taxon>Betaproteobacteria</taxon>
        <taxon>Burkholderiales</taxon>
        <taxon>Comamonadaceae</taxon>
        <taxon>Caenimonas</taxon>
    </lineage>
</organism>
<gene>
    <name evidence="4" type="ORF">GHT07_16830</name>
</gene>
<sequence>MHGTQDASQWVQRWSHLLPAACDVLDVACGHGRHMKWFASRGHRVTGVDRSQEAIAAVAGIGEAVQADIENGPWPFAGRTFGAVVVTNYLWRPLLPTLAASVAPGGVLIYETFAAGNETVGKPSRPDFLLQPGELLRAAATLQVVAYEDGFLPSPDRFVQRLAAVRVELSHVDPQHSGGNHGGHSGAQAGRRRYTL</sequence>
<dbReference type="Pfam" id="PF13649">
    <property type="entry name" value="Methyltransf_25"/>
    <property type="match status" value="1"/>
</dbReference>
<proteinExistence type="predicted"/>
<dbReference type="GO" id="GO:0032259">
    <property type="term" value="P:methylation"/>
    <property type="evidence" value="ECO:0007669"/>
    <property type="project" value="UniProtKB-KW"/>
</dbReference>
<evidence type="ECO:0000256" key="2">
    <source>
        <dbReference type="SAM" id="MobiDB-lite"/>
    </source>
</evidence>
<accession>A0A844B6Y4</accession>
<dbReference type="InterPro" id="IPR029063">
    <property type="entry name" value="SAM-dependent_MTases_sf"/>
</dbReference>
<evidence type="ECO:0000256" key="1">
    <source>
        <dbReference type="ARBA" id="ARBA00022679"/>
    </source>
</evidence>
<dbReference type="PANTHER" id="PTHR43861">
    <property type="entry name" value="TRANS-ACONITATE 2-METHYLTRANSFERASE-RELATED"/>
    <property type="match status" value="1"/>
</dbReference>
<evidence type="ECO:0000259" key="3">
    <source>
        <dbReference type="Pfam" id="PF13649"/>
    </source>
</evidence>
<protein>
    <submittedName>
        <fullName evidence="4">Methyltransferase domain-containing protein</fullName>
    </submittedName>
</protein>
<dbReference type="CDD" id="cd02440">
    <property type="entry name" value="AdoMet_MTases"/>
    <property type="match status" value="1"/>
</dbReference>
<dbReference type="Gene3D" id="3.40.50.150">
    <property type="entry name" value="Vaccinia Virus protein VP39"/>
    <property type="match status" value="1"/>
</dbReference>
<name>A0A844B6Y4_9BURK</name>
<reference evidence="4 5" key="1">
    <citation type="submission" date="2019-11" db="EMBL/GenBank/DDBJ databases">
        <title>Caenimonas koreensis gen. nov., sp. nov., isolated from activated sludge.</title>
        <authorList>
            <person name="Seung H.R."/>
        </authorList>
    </citation>
    <scope>NUCLEOTIDE SEQUENCE [LARGE SCALE GENOMIC DNA]</scope>
    <source>
        <strain evidence="4 5">EMB320</strain>
    </source>
</reference>
<keyword evidence="5" id="KW-1185">Reference proteome</keyword>
<evidence type="ECO:0000313" key="4">
    <source>
        <dbReference type="EMBL" id="MRD48943.1"/>
    </source>
</evidence>